<feature type="transmembrane region" description="Helical" evidence="1">
    <location>
        <begin position="140"/>
        <end position="164"/>
    </location>
</feature>
<keyword evidence="1" id="KW-0812">Transmembrane</keyword>
<dbReference type="InterPro" id="IPR052173">
    <property type="entry name" value="Beta-lactam_resp_regulator"/>
</dbReference>
<proteinExistence type="predicted"/>
<dbReference type="PANTHER" id="PTHR34978">
    <property type="entry name" value="POSSIBLE SENSOR-TRANSDUCER PROTEIN BLAR"/>
    <property type="match status" value="1"/>
</dbReference>
<evidence type="ECO:0000256" key="1">
    <source>
        <dbReference type="SAM" id="Phobius"/>
    </source>
</evidence>
<feature type="transmembrane region" description="Helical" evidence="1">
    <location>
        <begin position="12"/>
        <end position="35"/>
    </location>
</feature>
<accession>A0A3M0T2A9</accession>
<feature type="transmembrane region" description="Helical" evidence="1">
    <location>
        <begin position="47"/>
        <end position="65"/>
    </location>
</feature>
<keyword evidence="1" id="KW-0472">Membrane</keyword>
<dbReference type="InterPro" id="IPR008756">
    <property type="entry name" value="Peptidase_M56"/>
</dbReference>
<dbReference type="AlphaFoldDB" id="A0A3M0T2A9"/>
<organism evidence="3 4">
    <name type="scientific">Clostridium autoethanogenum</name>
    <dbReference type="NCBI Taxonomy" id="84023"/>
    <lineage>
        <taxon>Bacteria</taxon>
        <taxon>Bacillati</taxon>
        <taxon>Bacillota</taxon>
        <taxon>Clostridia</taxon>
        <taxon>Eubacteriales</taxon>
        <taxon>Clostridiaceae</taxon>
        <taxon>Clostridium</taxon>
    </lineage>
</organism>
<name>A0A3M0T2A9_9CLOT</name>
<gene>
    <name evidence="3" type="ORF">D9O40_01595</name>
</gene>
<dbReference type="CDD" id="cd07341">
    <property type="entry name" value="M56_BlaR1_MecR1_like"/>
    <property type="match status" value="1"/>
</dbReference>
<sequence>MLEMEILQRIFLWVLQTSLTASIAILIITLILKLFNNHIGVKFKHALWVIVLIRLIIPVISQNQINLFSIFTRNEQGTSQNKNTIQKRHSLPLNLSGLNQANLNSTKRQPHYNNNIENKQVMYIKDKWQSIDKNKLVVNIYKAASCVWLLGLLIIASIFLLVLVKSKKKFKVLKTLDDTEVLTLIKECKKKADINIDIPIYVYDNFKSPCILGVLKPKIYIPQGLINMDNLKQFSYIILHELVHYKRKDLFYNSLSIAAVLIHWFNPLVWFAMNKMKLQRECACDACVLEILGEKETVDYGMTLINFSRKSLNLARYPQAAIFFETESQIEGRIKMITKFKKGSYKMSASAVLCCVLVGGLTLASGISVKAVGNNGIPAVTSNSTMSSAQKIQFLVDSEVKEYDNLAKAQTVAGFKFKVPDYMPAGYKVINYFQVEKISDKDNFLSISFNDKYNMPNIPIDRISFKVFHTNYTEVLKKVASLDPQFEKDGGKVETSEQPMKLGEINGTSVTAKFFTPAQKNQGKDTQSVSKYFIWQDEGNWYSLEYSGVYQGIESVNLSQDQIEKIASSIRYPEEVKKLDYNTPGKSSDYEIYDKDDLKAAENVLGFKFKFPNSANKDIKISSAFVSKENKYFGIEYCKNNAVVGNLLQTKDYKQYEEAKNTGYVTIAGLGGNLTKNKTQLLNIAGKQVFKYEYELKNGEGNKETVYIWNENGVCYKFDASSSNKNGLSESELNELLNLVVGSSTFEQSGN</sequence>
<evidence type="ECO:0000259" key="2">
    <source>
        <dbReference type="Pfam" id="PF05569"/>
    </source>
</evidence>
<dbReference type="Pfam" id="PF05569">
    <property type="entry name" value="Peptidase_M56"/>
    <property type="match status" value="1"/>
</dbReference>
<dbReference type="Proteomes" id="UP000277999">
    <property type="component" value="Unassembled WGS sequence"/>
</dbReference>
<reference evidence="3 4" key="1">
    <citation type="submission" date="2018-10" db="EMBL/GenBank/DDBJ databases">
        <title>Genome-centric metagenomics revealed C2 chemical producing, CO utilizing Clostridium with novel acetogenic gene cluster.</title>
        <authorList>
            <person name="Kang H."/>
            <person name="Park B."/>
            <person name="Choi I.G."/>
            <person name="Chang I.S."/>
        </authorList>
    </citation>
    <scope>NUCLEOTIDE SEQUENCE [LARGE SCALE GENOMIC DNA]</scope>
    <source>
        <strain evidence="3 4">H21-9</strain>
    </source>
</reference>
<comment type="caution">
    <text evidence="3">The sequence shown here is derived from an EMBL/GenBank/DDBJ whole genome shotgun (WGS) entry which is preliminary data.</text>
</comment>
<evidence type="ECO:0000313" key="3">
    <source>
        <dbReference type="EMBL" id="RMD04385.1"/>
    </source>
</evidence>
<dbReference type="PANTHER" id="PTHR34978:SF3">
    <property type="entry name" value="SLR0241 PROTEIN"/>
    <property type="match status" value="1"/>
</dbReference>
<feature type="domain" description="Peptidase M56" evidence="2">
    <location>
        <begin position="14"/>
        <end position="337"/>
    </location>
</feature>
<keyword evidence="1" id="KW-1133">Transmembrane helix</keyword>
<feature type="transmembrane region" description="Helical" evidence="1">
    <location>
        <begin position="250"/>
        <end position="273"/>
    </location>
</feature>
<dbReference type="EMBL" id="RFAQ01000002">
    <property type="protein sequence ID" value="RMD04385.1"/>
    <property type="molecule type" value="Genomic_DNA"/>
</dbReference>
<evidence type="ECO:0000313" key="4">
    <source>
        <dbReference type="Proteomes" id="UP000277999"/>
    </source>
</evidence>
<protein>
    <submittedName>
        <fullName evidence="3">M56 family metallopeptidase</fullName>
    </submittedName>
</protein>